<feature type="domain" description="LIM zinc-binding" evidence="6">
    <location>
        <begin position="293"/>
        <end position="353"/>
    </location>
</feature>
<protein>
    <submittedName>
        <fullName evidence="7">Xin actin-binding repeat-containing protein 1-like</fullName>
    </submittedName>
</protein>
<keyword evidence="8" id="KW-1185">Reference proteome</keyword>
<dbReference type="PROSITE" id="PS00478">
    <property type="entry name" value="LIM_DOMAIN_1"/>
    <property type="match status" value="1"/>
</dbReference>
<dbReference type="FunFam" id="2.10.110.10:FF:000002">
    <property type="entry name" value="LIM domain and actin-binding 1"/>
    <property type="match status" value="1"/>
</dbReference>
<feature type="compositionally biased region" description="Basic and acidic residues" evidence="5">
    <location>
        <begin position="90"/>
        <end position="99"/>
    </location>
</feature>
<dbReference type="SMART" id="SM00132">
    <property type="entry name" value="LIM"/>
    <property type="match status" value="1"/>
</dbReference>
<evidence type="ECO:0000313" key="8">
    <source>
        <dbReference type="Proteomes" id="UP000261360"/>
    </source>
</evidence>
<reference evidence="7" key="2">
    <citation type="submission" date="2025-09" db="UniProtKB">
        <authorList>
            <consortium name="Ensembl"/>
        </authorList>
    </citation>
    <scope>IDENTIFICATION</scope>
</reference>
<keyword evidence="3 4" id="KW-0440">LIM domain</keyword>
<evidence type="ECO:0000259" key="6">
    <source>
        <dbReference type="PROSITE" id="PS50023"/>
    </source>
</evidence>
<dbReference type="Pfam" id="PF00412">
    <property type="entry name" value="LIM"/>
    <property type="match status" value="1"/>
</dbReference>
<evidence type="ECO:0000256" key="4">
    <source>
        <dbReference type="PROSITE-ProRule" id="PRU00125"/>
    </source>
</evidence>
<evidence type="ECO:0000313" key="7">
    <source>
        <dbReference type="Ensembl" id="ENSSLDP00000018777.1"/>
    </source>
</evidence>
<organism evidence="7 8">
    <name type="scientific">Seriola lalandi dorsalis</name>
    <dbReference type="NCBI Taxonomy" id="1841481"/>
    <lineage>
        <taxon>Eukaryota</taxon>
        <taxon>Metazoa</taxon>
        <taxon>Chordata</taxon>
        <taxon>Craniata</taxon>
        <taxon>Vertebrata</taxon>
        <taxon>Euteleostomi</taxon>
        <taxon>Actinopterygii</taxon>
        <taxon>Neopterygii</taxon>
        <taxon>Teleostei</taxon>
        <taxon>Neoteleostei</taxon>
        <taxon>Acanthomorphata</taxon>
        <taxon>Carangaria</taxon>
        <taxon>Carangiformes</taxon>
        <taxon>Carangidae</taxon>
        <taxon>Seriola</taxon>
    </lineage>
</organism>
<evidence type="ECO:0000256" key="1">
    <source>
        <dbReference type="ARBA" id="ARBA00022723"/>
    </source>
</evidence>
<evidence type="ECO:0000256" key="3">
    <source>
        <dbReference type="ARBA" id="ARBA00023038"/>
    </source>
</evidence>
<dbReference type="GeneID" id="111656250"/>
<dbReference type="AlphaFoldDB" id="A0A3B4XS39"/>
<evidence type="ECO:0000256" key="2">
    <source>
        <dbReference type="ARBA" id="ARBA00022833"/>
    </source>
</evidence>
<feature type="compositionally biased region" description="Polar residues" evidence="5">
    <location>
        <begin position="104"/>
        <end position="113"/>
    </location>
</feature>
<dbReference type="PANTHER" id="PTHR24206">
    <property type="entry name" value="OS06G0237300 PROTEIN"/>
    <property type="match status" value="1"/>
</dbReference>
<accession>A0A3B4XS39</accession>
<name>A0A3B4XS39_SERLL</name>
<proteinExistence type="predicted"/>
<dbReference type="PROSITE" id="PS50023">
    <property type="entry name" value="LIM_DOMAIN_2"/>
    <property type="match status" value="1"/>
</dbReference>
<keyword evidence="2 4" id="KW-0862">Zinc</keyword>
<dbReference type="Proteomes" id="UP000261360">
    <property type="component" value="Unplaced"/>
</dbReference>
<dbReference type="InterPro" id="IPR001781">
    <property type="entry name" value="Znf_LIM"/>
</dbReference>
<dbReference type="SUPFAM" id="SSF57716">
    <property type="entry name" value="Glucocorticoid receptor-like (DNA-binding domain)"/>
    <property type="match status" value="2"/>
</dbReference>
<dbReference type="GeneTree" id="ENSGT00940000158377"/>
<feature type="region of interest" description="Disordered" evidence="5">
    <location>
        <begin position="90"/>
        <end position="113"/>
    </location>
</feature>
<reference evidence="7" key="1">
    <citation type="submission" date="2025-08" db="UniProtKB">
        <authorList>
            <consortium name="Ensembl"/>
        </authorList>
    </citation>
    <scope>IDENTIFICATION</scope>
</reference>
<dbReference type="Ensembl" id="ENSSLDT00000019409.1">
    <property type="protein sequence ID" value="ENSSLDP00000018777.1"/>
    <property type="gene ID" value="ENSSLDG00000014762.1"/>
</dbReference>
<sequence>MEWKSNLRRTQSLKSVASSCDKPTWTEAGLWDKKASVSSLVARYQTTAEVSASIPSTPVNNGEVKPKQVLKEISPSLAEVKETRLVSLMRRNDEREGSRAETGLTRSKSMGSLHSTAGSIGALKALFESKASARDKVRNGFRAADFTSPYKAADFRPVMNGESEEVKKSAEDQTKPTADALVKETDAKEDRVTRKVVNQTQRERRKTIGGIDFEELAAFQADEKRRSIADFRDSSFVQTKEKLCVSVKAMSALYLSKAAPQEQTRSLFRAAQDQSSEPGKRVKLTKFQPTGQEMCSACLKPVYPMEKITADKYIFHKTCFCCKHCKKKISMHNYAPLHGEFYCIFHYQQLFRRKGNYDEGFGHAQHKNQWLLRNTADVVHDESEA</sequence>
<evidence type="ECO:0000256" key="5">
    <source>
        <dbReference type="SAM" id="MobiDB-lite"/>
    </source>
</evidence>
<dbReference type="Gene3D" id="2.10.110.10">
    <property type="entry name" value="Cysteine Rich Protein"/>
    <property type="match status" value="1"/>
</dbReference>
<keyword evidence="1 4" id="KW-0479">Metal-binding</keyword>
<dbReference type="GO" id="GO:0046872">
    <property type="term" value="F:metal ion binding"/>
    <property type="evidence" value="ECO:0007669"/>
    <property type="project" value="UniProtKB-KW"/>
</dbReference>
<dbReference type="RefSeq" id="XP_023263668.1">
    <property type="nucleotide sequence ID" value="XM_023407900.1"/>
</dbReference>